<dbReference type="Proteomes" id="UP001180020">
    <property type="component" value="Unassembled WGS sequence"/>
</dbReference>
<proteinExistence type="predicted"/>
<sequence length="77" mass="8504">MNTDDELEETEIEGFDSQAQTLFCRDAVHNQLVQVTANAVRLVSSSSRQLLHKWVASLGFSINVATANATQVLFSLH</sequence>
<dbReference type="Gene3D" id="2.130.10.10">
    <property type="entry name" value="YVTN repeat-like/Quinoprotein amine dehydrogenase"/>
    <property type="match status" value="1"/>
</dbReference>
<dbReference type="EMBL" id="JAUJYO010000015">
    <property type="protein sequence ID" value="KAK1296803.1"/>
    <property type="molecule type" value="Genomic_DNA"/>
</dbReference>
<dbReference type="Pfam" id="PF23726">
    <property type="entry name" value="Beta-prop_RSE1_2nd"/>
    <property type="match status" value="1"/>
</dbReference>
<accession>A0AAV9D681</accession>
<dbReference type="AlphaFoldDB" id="A0AAV9D681"/>
<organism evidence="2 3">
    <name type="scientific">Acorus calamus</name>
    <name type="common">Sweet flag</name>
    <dbReference type="NCBI Taxonomy" id="4465"/>
    <lineage>
        <taxon>Eukaryota</taxon>
        <taxon>Viridiplantae</taxon>
        <taxon>Streptophyta</taxon>
        <taxon>Embryophyta</taxon>
        <taxon>Tracheophyta</taxon>
        <taxon>Spermatophyta</taxon>
        <taxon>Magnoliopsida</taxon>
        <taxon>Liliopsida</taxon>
        <taxon>Acoraceae</taxon>
        <taxon>Acorus</taxon>
    </lineage>
</organism>
<dbReference type="InterPro" id="IPR050358">
    <property type="entry name" value="RSE1/DDB1/CFT1"/>
</dbReference>
<dbReference type="PANTHER" id="PTHR10644">
    <property type="entry name" value="DNA REPAIR/RNA PROCESSING CPSF FAMILY"/>
    <property type="match status" value="1"/>
</dbReference>
<feature type="domain" description="RSE1/DDB1/CPSF1 second beta-propeller" evidence="1">
    <location>
        <begin position="4"/>
        <end position="75"/>
    </location>
</feature>
<protein>
    <submittedName>
        <fullName evidence="2">DNA damage-binding protein 1</fullName>
    </submittedName>
</protein>
<reference evidence="2" key="2">
    <citation type="submission" date="2023-06" db="EMBL/GenBank/DDBJ databases">
        <authorList>
            <person name="Ma L."/>
            <person name="Liu K.-W."/>
            <person name="Li Z."/>
            <person name="Hsiao Y.-Y."/>
            <person name="Qi Y."/>
            <person name="Fu T."/>
            <person name="Tang G."/>
            <person name="Zhang D."/>
            <person name="Sun W.-H."/>
            <person name="Liu D.-K."/>
            <person name="Li Y."/>
            <person name="Chen G.-Z."/>
            <person name="Liu X.-D."/>
            <person name="Liao X.-Y."/>
            <person name="Jiang Y.-T."/>
            <person name="Yu X."/>
            <person name="Hao Y."/>
            <person name="Huang J."/>
            <person name="Zhao X.-W."/>
            <person name="Ke S."/>
            <person name="Chen Y.-Y."/>
            <person name="Wu W.-L."/>
            <person name="Hsu J.-L."/>
            <person name="Lin Y.-F."/>
            <person name="Huang M.-D."/>
            <person name="Li C.-Y."/>
            <person name="Huang L."/>
            <person name="Wang Z.-W."/>
            <person name="Zhao X."/>
            <person name="Zhong W.-Y."/>
            <person name="Peng D.-H."/>
            <person name="Ahmad S."/>
            <person name="Lan S."/>
            <person name="Zhang J.-S."/>
            <person name="Tsai W.-C."/>
            <person name="Van De Peer Y."/>
            <person name="Liu Z.-J."/>
        </authorList>
    </citation>
    <scope>NUCLEOTIDE SEQUENCE</scope>
    <source>
        <strain evidence="2">CP</strain>
        <tissue evidence="2">Leaves</tissue>
    </source>
</reference>
<evidence type="ECO:0000313" key="2">
    <source>
        <dbReference type="EMBL" id="KAK1296803.1"/>
    </source>
</evidence>
<evidence type="ECO:0000313" key="3">
    <source>
        <dbReference type="Proteomes" id="UP001180020"/>
    </source>
</evidence>
<evidence type="ECO:0000259" key="1">
    <source>
        <dbReference type="Pfam" id="PF23726"/>
    </source>
</evidence>
<name>A0AAV9D681_ACOCL</name>
<keyword evidence="3" id="KW-1185">Reference proteome</keyword>
<gene>
    <name evidence="2" type="primary">DDB1</name>
    <name evidence="2" type="ORF">QJS10_CPB15g00654</name>
</gene>
<dbReference type="InterPro" id="IPR058543">
    <property type="entry name" value="Beta-prop_RSE1/DDB1/CPSF1_2nd"/>
</dbReference>
<reference evidence="2" key="1">
    <citation type="journal article" date="2023" name="Nat. Commun.">
        <title>Diploid and tetraploid genomes of Acorus and the evolution of monocots.</title>
        <authorList>
            <person name="Ma L."/>
            <person name="Liu K.W."/>
            <person name="Li Z."/>
            <person name="Hsiao Y.Y."/>
            <person name="Qi Y."/>
            <person name="Fu T."/>
            <person name="Tang G.D."/>
            <person name="Zhang D."/>
            <person name="Sun W.H."/>
            <person name="Liu D.K."/>
            <person name="Li Y."/>
            <person name="Chen G.Z."/>
            <person name="Liu X.D."/>
            <person name="Liao X.Y."/>
            <person name="Jiang Y.T."/>
            <person name="Yu X."/>
            <person name="Hao Y."/>
            <person name="Huang J."/>
            <person name="Zhao X.W."/>
            <person name="Ke S."/>
            <person name="Chen Y.Y."/>
            <person name="Wu W.L."/>
            <person name="Hsu J.L."/>
            <person name="Lin Y.F."/>
            <person name="Huang M.D."/>
            <person name="Li C.Y."/>
            <person name="Huang L."/>
            <person name="Wang Z.W."/>
            <person name="Zhao X."/>
            <person name="Zhong W.Y."/>
            <person name="Peng D.H."/>
            <person name="Ahmad S."/>
            <person name="Lan S."/>
            <person name="Zhang J.S."/>
            <person name="Tsai W.C."/>
            <person name="Van de Peer Y."/>
            <person name="Liu Z.J."/>
        </authorList>
    </citation>
    <scope>NUCLEOTIDE SEQUENCE</scope>
    <source>
        <strain evidence="2">CP</strain>
    </source>
</reference>
<dbReference type="InterPro" id="IPR015943">
    <property type="entry name" value="WD40/YVTN_repeat-like_dom_sf"/>
</dbReference>
<comment type="caution">
    <text evidence="2">The sequence shown here is derived from an EMBL/GenBank/DDBJ whole genome shotgun (WGS) entry which is preliminary data.</text>
</comment>